<comment type="pathway">
    <text evidence="8">Amino-acid biosynthesis; L-proline biosynthesis; L-glutamate 5-semialdehyde from L-glutamate: step 1/2.</text>
</comment>
<feature type="binding site" evidence="8">
    <location>
        <position position="157"/>
    </location>
    <ligand>
        <name>substrate</name>
    </ligand>
</feature>
<dbReference type="CDD" id="cd04242">
    <property type="entry name" value="AAK_G5K_ProB"/>
    <property type="match status" value="1"/>
</dbReference>
<keyword evidence="7 8" id="KW-0067">ATP-binding</keyword>
<feature type="binding site" evidence="8">
    <location>
        <begin position="219"/>
        <end position="225"/>
    </location>
    <ligand>
        <name>ATP</name>
        <dbReference type="ChEBI" id="CHEBI:30616"/>
    </ligand>
</feature>
<dbReference type="Gene3D" id="3.40.1160.10">
    <property type="entry name" value="Acetylglutamate kinase-like"/>
    <property type="match status" value="1"/>
</dbReference>
<dbReference type="PROSITE" id="PS00902">
    <property type="entry name" value="GLUTAMATE_5_KINASE"/>
    <property type="match status" value="1"/>
</dbReference>
<proteinExistence type="inferred from homology"/>
<keyword evidence="2 8" id="KW-0028">Amino-acid biosynthesis</keyword>
<evidence type="ECO:0000256" key="4">
    <source>
        <dbReference type="ARBA" id="ARBA00022679"/>
    </source>
</evidence>
<comment type="function">
    <text evidence="8">Catalyzes the transfer of a phosphate group to glutamate to form L-glutamate 5-phosphate.</text>
</comment>
<dbReference type="PANTHER" id="PTHR43654">
    <property type="entry name" value="GLUTAMATE 5-KINASE"/>
    <property type="match status" value="1"/>
</dbReference>
<dbReference type="InterPro" id="IPR001048">
    <property type="entry name" value="Asp/Glu/Uridylate_kinase"/>
</dbReference>
<dbReference type="HAMAP" id="MF_00456">
    <property type="entry name" value="ProB"/>
    <property type="match status" value="1"/>
</dbReference>
<comment type="caution">
    <text evidence="10">The sequence shown here is derived from an EMBL/GenBank/DDBJ whole genome shotgun (WGS) entry which is preliminary data.</text>
</comment>
<dbReference type="SUPFAM" id="SSF53633">
    <property type="entry name" value="Carbamate kinase-like"/>
    <property type="match status" value="1"/>
</dbReference>
<keyword evidence="11" id="KW-1185">Reference proteome</keyword>
<dbReference type="EC" id="2.7.2.11" evidence="8"/>
<reference evidence="10 11" key="2">
    <citation type="submission" date="2024-02" db="EMBL/GenBank/DDBJ databases">
        <title>The Genome Sequence of Enterococcus diestrammenae JM9A.</title>
        <authorList>
            <person name="Earl A."/>
            <person name="Manson A."/>
            <person name="Gilmore M."/>
            <person name="Sanders J."/>
            <person name="Shea T."/>
            <person name="Howe W."/>
            <person name="Livny J."/>
            <person name="Cuomo C."/>
            <person name="Neafsey D."/>
            <person name="Birren B."/>
        </authorList>
    </citation>
    <scope>NUCLEOTIDE SEQUENCE [LARGE SCALE GENOMIC DNA]</scope>
    <source>
        <strain evidence="10 11">JM9A</strain>
    </source>
</reference>
<keyword evidence="5 8" id="KW-0547">Nucleotide-binding</keyword>
<dbReference type="InterPro" id="IPR011529">
    <property type="entry name" value="Glu_5kinase"/>
</dbReference>
<keyword evidence="4 8" id="KW-0808">Transferase</keyword>
<keyword evidence="1 8" id="KW-0963">Cytoplasm</keyword>
<accession>A0ABV0F0C0</accession>
<evidence type="ECO:0000259" key="9">
    <source>
        <dbReference type="Pfam" id="PF00696"/>
    </source>
</evidence>
<dbReference type="InterPro" id="IPR036393">
    <property type="entry name" value="AceGlu_kinase-like_sf"/>
</dbReference>
<protein>
    <recommendedName>
        <fullName evidence="8">Glutamate 5-kinase</fullName>
        <ecNumber evidence="8">2.7.2.11</ecNumber>
    </recommendedName>
    <alternativeName>
        <fullName evidence="8">Gamma-glutamyl kinase</fullName>
        <shortName evidence="8">GK</shortName>
    </alternativeName>
</protein>
<keyword evidence="3 8" id="KW-0641">Proline biosynthesis</keyword>
<feature type="domain" description="Aspartate/glutamate/uridylate kinase" evidence="9">
    <location>
        <begin position="9"/>
        <end position="242"/>
    </location>
</feature>
<organism evidence="10 11">
    <name type="scientific">Enterococcus diestrammenae</name>
    <dbReference type="NCBI Taxonomy" id="1155073"/>
    <lineage>
        <taxon>Bacteria</taxon>
        <taxon>Bacillati</taxon>
        <taxon>Bacillota</taxon>
        <taxon>Bacilli</taxon>
        <taxon>Lactobacillales</taxon>
        <taxon>Enterococcaceae</taxon>
        <taxon>Enterococcus</taxon>
    </lineage>
</organism>
<dbReference type="PANTHER" id="PTHR43654:SF1">
    <property type="entry name" value="ISOPENTENYL PHOSPHATE KINASE"/>
    <property type="match status" value="1"/>
</dbReference>
<gene>
    <name evidence="8" type="primary">proB</name>
    <name evidence="10" type="ORF">BAU18_000150</name>
</gene>
<dbReference type="PRINTS" id="PR00474">
    <property type="entry name" value="GLU5KINASE"/>
</dbReference>
<dbReference type="NCBIfam" id="TIGR01027">
    <property type="entry name" value="proB"/>
    <property type="match status" value="1"/>
</dbReference>
<dbReference type="InterPro" id="IPR005715">
    <property type="entry name" value="Glu_5kinase/COase_Synthase"/>
</dbReference>
<dbReference type="InterPro" id="IPR001057">
    <property type="entry name" value="Glu/AcGlu_kinase"/>
</dbReference>
<keyword evidence="6 8" id="KW-0418">Kinase</keyword>
<dbReference type="Proteomes" id="UP001429357">
    <property type="component" value="Unassembled WGS sequence"/>
</dbReference>
<feature type="binding site" evidence="8">
    <location>
        <position position="54"/>
    </location>
    <ligand>
        <name>substrate</name>
    </ligand>
</feature>
<evidence type="ECO:0000256" key="5">
    <source>
        <dbReference type="ARBA" id="ARBA00022741"/>
    </source>
</evidence>
<name>A0ABV0F0C0_9ENTE</name>
<evidence type="ECO:0000256" key="3">
    <source>
        <dbReference type="ARBA" id="ARBA00022650"/>
    </source>
</evidence>
<dbReference type="RefSeq" id="WP_161869397.1">
    <property type="nucleotide sequence ID" value="NZ_MAEI02000001.1"/>
</dbReference>
<evidence type="ECO:0000256" key="7">
    <source>
        <dbReference type="ARBA" id="ARBA00022840"/>
    </source>
</evidence>
<evidence type="ECO:0000256" key="1">
    <source>
        <dbReference type="ARBA" id="ARBA00022490"/>
    </source>
</evidence>
<comment type="subcellular location">
    <subcellularLocation>
        <location evidence="8">Cytoplasm</location>
    </subcellularLocation>
</comment>
<feature type="binding site" evidence="8">
    <location>
        <position position="141"/>
    </location>
    <ligand>
        <name>substrate</name>
    </ligand>
</feature>
<evidence type="ECO:0000256" key="2">
    <source>
        <dbReference type="ARBA" id="ARBA00022605"/>
    </source>
</evidence>
<comment type="catalytic activity">
    <reaction evidence="8">
        <text>L-glutamate + ATP = L-glutamyl 5-phosphate + ADP</text>
        <dbReference type="Rhea" id="RHEA:14877"/>
        <dbReference type="ChEBI" id="CHEBI:29985"/>
        <dbReference type="ChEBI" id="CHEBI:30616"/>
        <dbReference type="ChEBI" id="CHEBI:58274"/>
        <dbReference type="ChEBI" id="CHEBI:456216"/>
        <dbReference type="EC" id="2.7.2.11"/>
    </reaction>
</comment>
<feature type="binding site" evidence="8">
    <location>
        <begin position="177"/>
        <end position="178"/>
    </location>
    <ligand>
        <name>ATP</name>
        <dbReference type="ChEBI" id="CHEBI:30616"/>
    </ligand>
</feature>
<feature type="binding site" evidence="8">
    <location>
        <position position="14"/>
    </location>
    <ligand>
        <name>ATP</name>
        <dbReference type="ChEBI" id="CHEBI:30616"/>
    </ligand>
</feature>
<dbReference type="InterPro" id="IPR041739">
    <property type="entry name" value="G5K_ProB"/>
</dbReference>
<evidence type="ECO:0000256" key="8">
    <source>
        <dbReference type="HAMAP-Rule" id="MF_00456"/>
    </source>
</evidence>
<evidence type="ECO:0000313" key="10">
    <source>
        <dbReference type="EMBL" id="MEO1780611.1"/>
    </source>
</evidence>
<evidence type="ECO:0000256" key="6">
    <source>
        <dbReference type="ARBA" id="ARBA00022777"/>
    </source>
</evidence>
<dbReference type="Pfam" id="PF00696">
    <property type="entry name" value="AA_kinase"/>
    <property type="match status" value="1"/>
</dbReference>
<dbReference type="PIRSF" id="PIRSF000729">
    <property type="entry name" value="GK"/>
    <property type="match status" value="1"/>
</dbReference>
<dbReference type="InterPro" id="IPR019797">
    <property type="entry name" value="Glutamate_5-kinase_CS"/>
</dbReference>
<evidence type="ECO:0000313" key="11">
    <source>
        <dbReference type="Proteomes" id="UP001429357"/>
    </source>
</evidence>
<reference evidence="11" key="1">
    <citation type="submission" date="2016-06" db="EMBL/GenBank/DDBJ databases">
        <title>Four novel species of enterococci isolated from chicken manure.</title>
        <authorList>
            <person name="Van Tyne D."/>
        </authorList>
    </citation>
    <scope>NUCLEOTIDE SEQUENCE [LARGE SCALE GENOMIC DNA]</scope>
    <source>
        <strain evidence="11">JM9A</strain>
    </source>
</reference>
<dbReference type="EMBL" id="MAEI02000001">
    <property type="protein sequence ID" value="MEO1780611.1"/>
    <property type="molecule type" value="Genomic_DNA"/>
</dbReference>
<comment type="similarity">
    <text evidence="8">Belongs to the glutamate 5-kinase family.</text>
</comment>
<sequence>MRGSLATAKRIVIKIGTSSLIYPNGNINLSGIDQLAFVLTDLANQGKEIILVSSGAIGVGMYNLGLAQRPISIPEQQAVAAVGQTELMTIYTQRFMTYSQKTAQVLLTRDIVEFPESRKNVINTLNQLLAMHIIPIINENDTVAVEELDHQTKFGDNDQLSAIVTQLTNADLLIMLSDIDGFYSDNPTVNHEAVLYQTVHEITGELMAKAGGKGSQFGTGGMVSKLKAAQRILAADSKMVLANGEKPQVIFAILAGDAIGTLFCNQGKVEKG</sequence>